<dbReference type="InterPro" id="IPR027417">
    <property type="entry name" value="P-loop_NTPase"/>
</dbReference>
<name>A0ABV9UAJ9_9ACTN</name>
<gene>
    <name evidence="3" type="ORF">ACFPCY_33520</name>
</gene>
<comment type="caution">
    <text evidence="3">The sequence shown here is derived from an EMBL/GenBank/DDBJ whole genome shotgun (WGS) entry which is preliminary data.</text>
</comment>
<feature type="domain" description="TraG P-loop" evidence="2">
    <location>
        <begin position="447"/>
        <end position="561"/>
    </location>
</feature>
<dbReference type="EMBL" id="JBHSIT010000011">
    <property type="protein sequence ID" value="MFC4912261.1"/>
    <property type="molecule type" value="Genomic_DNA"/>
</dbReference>
<evidence type="ECO:0000259" key="2">
    <source>
        <dbReference type="Pfam" id="PF19044"/>
    </source>
</evidence>
<dbReference type="InterPro" id="IPR051162">
    <property type="entry name" value="T4SS_component"/>
</dbReference>
<accession>A0ABV9UAJ9</accession>
<proteinExistence type="predicted"/>
<reference evidence="4" key="1">
    <citation type="journal article" date="2019" name="Int. J. Syst. Evol. Microbiol.">
        <title>The Global Catalogue of Microorganisms (GCM) 10K type strain sequencing project: providing services to taxonomists for standard genome sequencing and annotation.</title>
        <authorList>
            <consortium name="The Broad Institute Genomics Platform"/>
            <consortium name="The Broad Institute Genome Sequencing Center for Infectious Disease"/>
            <person name="Wu L."/>
            <person name="Ma J."/>
        </authorList>
    </citation>
    <scope>NUCLEOTIDE SEQUENCE [LARGE SCALE GENOMIC DNA]</scope>
    <source>
        <strain evidence="4">KLKA75</strain>
    </source>
</reference>
<evidence type="ECO:0000256" key="1">
    <source>
        <dbReference type="SAM" id="MobiDB-lite"/>
    </source>
</evidence>
<organism evidence="3 4">
    <name type="scientific">Actinomadura gamaensis</name>
    <dbReference type="NCBI Taxonomy" id="1763541"/>
    <lineage>
        <taxon>Bacteria</taxon>
        <taxon>Bacillati</taxon>
        <taxon>Actinomycetota</taxon>
        <taxon>Actinomycetes</taxon>
        <taxon>Streptosporangiales</taxon>
        <taxon>Thermomonosporaceae</taxon>
        <taxon>Actinomadura</taxon>
    </lineage>
</organism>
<feature type="domain" description="TraG P-loop" evidence="2">
    <location>
        <begin position="252"/>
        <end position="341"/>
    </location>
</feature>
<dbReference type="SUPFAM" id="SSF52540">
    <property type="entry name" value="P-loop containing nucleoside triphosphate hydrolases"/>
    <property type="match status" value="1"/>
</dbReference>
<keyword evidence="4" id="KW-1185">Reference proteome</keyword>
<protein>
    <submittedName>
        <fullName evidence="3">VirB4 family type IV secretion system protein</fullName>
    </submittedName>
</protein>
<dbReference type="Proteomes" id="UP001595872">
    <property type="component" value="Unassembled WGS sequence"/>
</dbReference>
<dbReference type="Gene3D" id="3.40.50.300">
    <property type="entry name" value="P-loop containing nucleotide triphosphate hydrolases"/>
    <property type="match status" value="1"/>
</dbReference>
<dbReference type="CDD" id="cd01127">
    <property type="entry name" value="TrwB_TraG_TraD_VirD4"/>
    <property type="match status" value="1"/>
</dbReference>
<dbReference type="PANTHER" id="PTHR30121:SF6">
    <property type="entry name" value="SLR6007 PROTEIN"/>
    <property type="match status" value="1"/>
</dbReference>
<feature type="region of interest" description="Disordered" evidence="1">
    <location>
        <begin position="1"/>
        <end position="31"/>
    </location>
</feature>
<dbReference type="InterPro" id="IPR043964">
    <property type="entry name" value="P-loop_TraG"/>
</dbReference>
<dbReference type="PANTHER" id="PTHR30121">
    <property type="entry name" value="UNCHARACTERIZED PROTEIN YJGR-RELATED"/>
    <property type="match status" value="1"/>
</dbReference>
<evidence type="ECO:0000313" key="3">
    <source>
        <dbReference type="EMBL" id="MFC4912261.1"/>
    </source>
</evidence>
<dbReference type="RefSeq" id="WP_378261979.1">
    <property type="nucleotide sequence ID" value="NZ_JBHSIT010000011.1"/>
</dbReference>
<feature type="region of interest" description="Disordered" evidence="1">
    <location>
        <begin position="590"/>
        <end position="625"/>
    </location>
</feature>
<feature type="compositionally biased region" description="Basic and acidic residues" evidence="1">
    <location>
        <begin position="604"/>
        <end position="615"/>
    </location>
</feature>
<sequence>MRSPLTIRRAARSRPARHRADHGDGLAAQPVSGTGLGPSALRVSARVVELPGGVCSSFAIAGYPRQVQAGWLEPLLTYPGRVEVALHIEPVPPLIAAQRLRRQLARLESSSRAGAAAGRLTDFGVEAAADDAAALAASLARGHERLFRVGLYVSVHAADREELAEHVQRVRALCASLLLDAQPTTFRALQGWTTTLPLGTDSIGIRRAFDTSALAAAFPFSSPDLQPTLGATPVLYGLNAHSCGVVAWDRFALDNHNSVTIARSGAGKSYFTKLELLRLLYGGVQIAVIDPEQEYRRLAEAVGGTHLALGAPGVRLNPFDLPDTGQPDTLTRRALFVQTLVETMLGQPLAPAARAVLDRAVLATYAAAGITAAPRTWRRPAPLLADLIAQLSLVADAGNSHAADLATHLAPFASGSYSGLFCGPTTTPPDGHLIVFALRDLPDEVRPVAMLLALDAIWRGVTDPADRRRRLVVVDEAWLLMQTDAGARFLYRLAKSARKHWAGLAVVTQDAADLLGSDLGRAVIANSATQILLRQAPQVIDQVADAFNLTDGERAFLLAAEQGQGLVSGAGDGSGRAAFSAIASPAEHALATTDPAELAGLDRTSPDRTDLDRTGPDAADVPEVP</sequence>
<feature type="compositionally biased region" description="Basic residues" evidence="1">
    <location>
        <begin position="9"/>
        <end position="20"/>
    </location>
</feature>
<evidence type="ECO:0000313" key="4">
    <source>
        <dbReference type="Proteomes" id="UP001595872"/>
    </source>
</evidence>
<dbReference type="Gene3D" id="1.10.8.730">
    <property type="match status" value="1"/>
</dbReference>
<dbReference type="Pfam" id="PF19044">
    <property type="entry name" value="P-loop_TraG"/>
    <property type="match status" value="2"/>
</dbReference>